<organism evidence="6 7">
    <name type="scientific">Pycnococcus provasolii</name>
    <dbReference type="NCBI Taxonomy" id="41880"/>
    <lineage>
        <taxon>Eukaryota</taxon>
        <taxon>Viridiplantae</taxon>
        <taxon>Chlorophyta</taxon>
        <taxon>Pseudoscourfieldiophyceae</taxon>
        <taxon>Pseudoscourfieldiales</taxon>
        <taxon>Pycnococcaceae</taxon>
        <taxon>Pycnococcus</taxon>
    </lineage>
</organism>
<dbReference type="SMART" id="SM00398">
    <property type="entry name" value="HMG"/>
    <property type="match status" value="2"/>
</dbReference>
<dbReference type="PRINTS" id="PR00886">
    <property type="entry name" value="HIGHMOBLTY12"/>
</dbReference>
<dbReference type="EMBL" id="BNJQ01000018">
    <property type="protein sequence ID" value="GHP07741.1"/>
    <property type="molecule type" value="Genomic_DNA"/>
</dbReference>
<dbReference type="Gene3D" id="1.10.30.10">
    <property type="entry name" value="High mobility group box domain"/>
    <property type="match status" value="2"/>
</dbReference>
<feature type="domain" description="HMG box" evidence="5">
    <location>
        <begin position="13"/>
        <end position="81"/>
    </location>
</feature>
<feature type="DNA-binding region" description="HMG box" evidence="2">
    <location>
        <begin position="13"/>
        <end position="81"/>
    </location>
</feature>
<comment type="caution">
    <text evidence="6">The sequence shown here is derived from an EMBL/GenBank/DDBJ whole genome shotgun (WGS) entry which is preliminary data.</text>
</comment>
<protein>
    <submittedName>
        <fullName evidence="6">FACT complex subunit ssrp1</fullName>
    </submittedName>
</protein>
<dbReference type="Pfam" id="PF00505">
    <property type="entry name" value="HMG_box"/>
    <property type="match status" value="2"/>
</dbReference>
<dbReference type="InterPro" id="IPR036020">
    <property type="entry name" value="WW_dom_sf"/>
</dbReference>
<dbReference type="PANTHER" id="PTHR48112">
    <property type="entry name" value="HIGH MOBILITY GROUP PROTEIN DSP1"/>
    <property type="match status" value="1"/>
</dbReference>
<dbReference type="OrthoDB" id="1919336at2759"/>
<dbReference type="SUPFAM" id="SSF51045">
    <property type="entry name" value="WW domain"/>
    <property type="match status" value="1"/>
</dbReference>
<keyword evidence="7" id="KW-1185">Reference proteome</keyword>
<dbReference type="InterPro" id="IPR009071">
    <property type="entry name" value="HMG_box_dom"/>
</dbReference>
<feature type="domain" description="HMG box" evidence="5">
    <location>
        <begin position="134"/>
        <end position="202"/>
    </location>
</feature>
<proteinExistence type="predicted"/>
<evidence type="ECO:0000256" key="1">
    <source>
        <dbReference type="ARBA" id="ARBA00023125"/>
    </source>
</evidence>
<sequence>MVKSDRPKDPNAPKRAKSAYFFFLDDARDKVKKKNPTAGFGELGKLMGDMWSKLSEKEKLTYQKKADKDKERYNAEKEAYVPPTPPVPKDWCEAQDPNTGKTYYYNRKTSETTWSRPEAAPLKLKKKKKDPDAPKRAKSAYFFFMDAVRADTKKKNPTATIGELGKLMGAAWSKIADKDKAKYQKQAEEDKGRYERAKAEYERTKA</sequence>
<gene>
    <name evidence="6" type="ORF">PPROV_000648300</name>
</gene>
<dbReference type="SMART" id="SM00456">
    <property type="entry name" value="WW"/>
    <property type="match status" value="1"/>
</dbReference>
<feature type="region of interest" description="Disordered" evidence="3">
    <location>
        <begin position="62"/>
        <end position="95"/>
    </location>
</feature>
<reference evidence="6" key="1">
    <citation type="submission" date="2020-10" db="EMBL/GenBank/DDBJ databases">
        <title>Unveiling of a novel bifunctional photoreceptor, Dualchrome1, isolated from a cosmopolitan green alga.</title>
        <authorList>
            <person name="Suzuki S."/>
            <person name="Kawachi M."/>
        </authorList>
    </citation>
    <scope>NUCLEOTIDE SEQUENCE</scope>
    <source>
        <strain evidence="6">NIES 2893</strain>
    </source>
</reference>
<dbReference type="CDD" id="cd00201">
    <property type="entry name" value="WW"/>
    <property type="match status" value="1"/>
</dbReference>
<dbReference type="InterPro" id="IPR050342">
    <property type="entry name" value="HMGB"/>
</dbReference>
<feature type="region of interest" description="Disordered" evidence="3">
    <location>
        <begin position="110"/>
        <end position="135"/>
    </location>
</feature>
<dbReference type="SUPFAM" id="SSF47095">
    <property type="entry name" value="HMG-box"/>
    <property type="match status" value="2"/>
</dbReference>
<feature type="compositionally biased region" description="Basic and acidic residues" evidence="3">
    <location>
        <begin position="62"/>
        <end position="79"/>
    </location>
</feature>
<evidence type="ECO:0000259" key="5">
    <source>
        <dbReference type="PROSITE" id="PS50118"/>
    </source>
</evidence>
<keyword evidence="2" id="KW-0539">Nucleus</keyword>
<dbReference type="InterPro" id="IPR001202">
    <property type="entry name" value="WW_dom"/>
</dbReference>
<dbReference type="PROSITE" id="PS01159">
    <property type="entry name" value="WW_DOMAIN_1"/>
    <property type="match status" value="1"/>
</dbReference>
<dbReference type="AlphaFoldDB" id="A0A830HQM0"/>
<evidence type="ECO:0000313" key="6">
    <source>
        <dbReference type="EMBL" id="GHP07741.1"/>
    </source>
</evidence>
<feature type="DNA-binding region" description="HMG box" evidence="2">
    <location>
        <begin position="134"/>
        <end position="202"/>
    </location>
</feature>
<dbReference type="InterPro" id="IPR036910">
    <property type="entry name" value="HMG_box_dom_sf"/>
</dbReference>
<accession>A0A830HQM0</accession>
<evidence type="ECO:0000256" key="3">
    <source>
        <dbReference type="SAM" id="MobiDB-lite"/>
    </source>
</evidence>
<evidence type="ECO:0000313" key="7">
    <source>
        <dbReference type="Proteomes" id="UP000660262"/>
    </source>
</evidence>
<feature type="region of interest" description="Disordered" evidence="3">
    <location>
        <begin position="178"/>
        <end position="206"/>
    </location>
</feature>
<feature type="domain" description="WW" evidence="4">
    <location>
        <begin position="85"/>
        <end position="119"/>
    </location>
</feature>
<dbReference type="PROSITE" id="PS50118">
    <property type="entry name" value="HMG_BOX_2"/>
    <property type="match status" value="2"/>
</dbReference>
<dbReference type="Gene3D" id="2.20.70.10">
    <property type="match status" value="1"/>
</dbReference>
<keyword evidence="1 2" id="KW-0238">DNA-binding</keyword>
<dbReference type="GO" id="GO:0003677">
    <property type="term" value="F:DNA binding"/>
    <property type="evidence" value="ECO:0007669"/>
    <property type="project" value="UniProtKB-UniRule"/>
</dbReference>
<evidence type="ECO:0000259" key="4">
    <source>
        <dbReference type="PROSITE" id="PS50020"/>
    </source>
</evidence>
<evidence type="ECO:0000256" key="2">
    <source>
        <dbReference type="PROSITE-ProRule" id="PRU00267"/>
    </source>
</evidence>
<dbReference type="PROSITE" id="PS50020">
    <property type="entry name" value="WW_DOMAIN_2"/>
    <property type="match status" value="1"/>
</dbReference>
<dbReference type="Pfam" id="PF00397">
    <property type="entry name" value="WW"/>
    <property type="match status" value="1"/>
</dbReference>
<name>A0A830HQM0_9CHLO</name>
<dbReference type="Proteomes" id="UP000660262">
    <property type="component" value="Unassembled WGS sequence"/>
</dbReference>
<dbReference type="GO" id="GO:0005634">
    <property type="term" value="C:nucleus"/>
    <property type="evidence" value="ECO:0007669"/>
    <property type="project" value="UniProtKB-UniRule"/>
</dbReference>